<keyword evidence="2" id="KW-0540">Nuclease</keyword>
<dbReference type="GO" id="GO:0004519">
    <property type="term" value="F:endonuclease activity"/>
    <property type="evidence" value="ECO:0007669"/>
    <property type="project" value="UniProtKB-KW"/>
</dbReference>
<dbReference type="RefSeq" id="WP_182295075.1">
    <property type="nucleotide sequence ID" value="NZ_CP059851.1"/>
</dbReference>
<keyword evidence="2" id="KW-0255">Endonuclease</keyword>
<reference evidence="2 3" key="1">
    <citation type="submission" date="2020-07" db="EMBL/GenBank/DDBJ databases">
        <title>Complete genome sequence for Sandaracinobacter sp. M6.</title>
        <authorList>
            <person name="Tang Y."/>
            <person name="Liu Q."/>
            <person name="Guo Z."/>
            <person name="Lei P."/>
            <person name="Huang B."/>
        </authorList>
    </citation>
    <scope>NUCLEOTIDE SEQUENCE [LARGE SCALE GENOMIC DNA]</scope>
    <source>
        <strain evidence="2 3">M6</strain>
    </source>
</reference>
<protein>
    <submittedName>
        <fullName evidence="2">Uma2 family endonuclease</fullName>
    </submittedName>
</protein>
<dbReference type="EMBL" id="CP059851">
    <property type="protein sequence ID" value="QMW22230.1"/>
    <property type="molecule type" value="Genomic_DNA"/>
</dbReference>
<accession>A0A7G5IFT8</accession>
<dbReference type="KEGG" id="sand:H3309_12775"/>
<evidence type="ECO:0000313" key="2">
    <source>
        <dbReference type="EMBL" id="QMW22230.1"/>
    </source>
</evidence>
<proteinExistence type="predicted"/>
<dbReference type="Gene3D" id="3.90.1570.10">
    <property type="entry name" value="tt1808, chain A"/>
    <property type="match status" value="1"/>
</dbReference>
<dbReference type="Pfam" id="PF05685">
    <property type="entry name" value="Uma2"/>
    <property type="match status" value="1"/>
</dbReference>
<feature type="domain" description="Putative restriction endonuclease" evidence="1">
    <location>
        <begin position="19"/>
        <end position="176"/>
    </location>
</feature>
<keyword evidence="2" id="KW-0378">Hydrolase</keyword>
<dbReference type="CDD" id="cd06260">
    <property type="entry name" value="DUF820-like"/>
    <property type="match status" value="1"/>
</dbReference>
<keyword evidence="3" id="KW-1185">Reference proteome</keyword>
<dbReference type="InterPro" id="IPR008538">
    <property type="entry name" value="Uma2"/>
</dbReference>
<dbReference type="InterPro" id="IPR011335">
    <property type="entry name" value="Restrct_endonuc-II-like"/>
</dbReference>
<organism evidence="2 3">
    <name type="scientific">Sandaracinobacteroides saxicola</name>
    <dbReference type="NCBI Taxonomy" id="2759707"/>
    <lineage>
        <taxon>Bacteria</taxon>
        <taxon>Pseudomonadati</taxon>
        <taxon>Pseudomonadota</taxon>
        <taxon>Alphaproteobacteria</taxon>
        <taxon>Sphingomonadales</taxon>
        <taxon>Sphingosinicellaceae</taxon>
        <taxon>Sandaracinobacteroides</taxon>
    </lineage>
</organism>
<name>A0A7G5IFT8_9SPHN</name>
<gene>
    <name evidence="2" type="ORF">H3309_12775</name>
</gene>
<evidence type="ECO:0000259" key="1">
    <source>
        <dbReference type="Pfam" id="PF05685"/>
    </source>
</evidence>
<sequence>MNALARDFAAVRPARFNVADYLRMADAGLFSERRVDLVDGELVEMAPAQSPHGMMHADLTAMLWALYKPNGFDLCLDIITVLPGNNVRAPDIGVRPRGDDGRVFRFNELVLAVEIADSSLSDDLGSKAMSYAKAGIPTYWVVDVSARVTHVLTTPEDSGYANRAVVPFAAPLTVPGVESTLVIG</sequence>
<dbReference type="Proteomes" id="UP000515292">
    <property type="component" value="Chromosome"/>
</dbReference>
<dbReference type="SUPFAM" id="SSF52980">
    <property type="entry name" value="Restriction endonuclease-like"/>
    <property type="match status" value="1"/>
</dbReference>
<evidence type="ECO:0000313" key="3">
    <source>
        <dbReference type="Proteomes" id="UP000515292"/>
    </source>
</evidence>
<dbReference type="PANTHER" id="PTHR35400">
    <property type="entry name" value="SLR1083 PROTEIN"/>
    <property type="match status" value="1"/>
</dbReference>
<dbReference type="AlphaFoldDB" id="A0A7G5IFT8"/>
<dbReference type="InterPro" id="IPR012296">
    <property type="entry name" value="Nuclease_put_TT1808"/>
</dbReference>
<dbReference type="PANTHER" id="PTHR35400:SF1">
    <property type="entry name" value="SLR1083 PROTEIN"/>
    <property type="match status" value="1"/>
</dbReference>